<dbReference type="SUPFAM" id="SSF46689">
    <property type="entry name" value="Homeodomain-like"/>
    <property type="match status" value="1"/>
</dbReference>
<evidence type="ECO:0000313" key="7">
    <source>
        <dbReference type="Proteomes" id="UP000295258"/>
    </source>
</evidence>
<name>A0A4R4VB44_9ACTN</name>
<evidence type="ECO:0000256" key="2">
    <source>
        <dbReference type="ARBA" id="ARBA00023125"/>
    </source>
</evidence>
<dbReference type="EMBL" id="SMKO01000070">
    <property type="protein sequence ID" value="TDD01981.1"/>
    <property type="molecule type" value="Genomic_DNA"/>
</dbReference>
<comment type="caution">
    <text evidence="6">The sequence shown here is derived from an EMBL/GenBank/DDBJ whole genome shotgun (WGS) entry which is preliminary data.</text>
</comment>
<evidence type="ECO:0000259" key="5">
    <source>
        <dbReference type="PROSITE" id="PS50977"/>
    </source>
</evidence>
<dbReference type="PANTHER" id="PTHR30055:SF234">
    <property type="entry name" value="HTH-TYPE TRANSCRIPTIONAL REGULATOR BETI"/>
    <property type="match status" value="1"/>
</dbReference>
<keyword evidence="1" id="KW-0805">Transcription regulation</keyword>
<dbReference type="InterPro" id="IPR009057">
    <property type="entry name" value="Homeodomain-like_sf"/>
</dbReference>
<dbReference type="AlphaFoldDB" id="A0A4R4VB44"/>
<protein>
    <submittedName>
        <fullName evidence="6">TetR/AcrR family transcriptional regulator</fullName>
    </submittedName>
</protein>
<feature type="DNA-binding region" description="H-T-H motif" evidence="4">
    <location>
        <begin position="38"/>
        <end position="57"/>
    </location>
</feature>
<dbReference type="RefSeq" id="WP_132597579.1">
    <property type="nucleotide sequence ID" value="NZ_SMKO01000070.1"/>
</dbReference>
<dbReference type="Proteomes" id="UP000295258">
    <property type="component" value="Unassembled WGS sequence"/>
</dbReference>
<dbReference type="InterPro" id="IPR001647">
    <property type="entry name" value="HTH_TetR"/>
</dbReference>
<dbReference type="InterPro" id="IPR050109">
    <property type="entry name" value="HTH-type_TetR-like_transc_reg"/>
</dbReference>
<organism evidence="6 7">
    <name type="scientific">Nonomuraea deserti</name>
    <dbReference type="NCBI Taxonomy" id="1848322"/>
    <lineage>
        <taxon>Bacteria</taxon>
        <taxon>Bacillati</taxon>
        <taxon>Actinomycetota</taxon>
        <taxon>Actinomycetes</taxon>
        <taxon>Streptosporangiales</taxon>
        <taxon>Streptosporangiaceae</taxon>
        <taxon>Nonomuraea</taxon>
    </lineage>
</organism>
<dbReference type="PRINTS" id="PR00455">
    <property type="entry name" value="HTHTETR"/>
</dbReference>
<gene>
    <name evidence="6" type="ORF">E1292_24620</name>
</gene>
<reference evidence="6 7" key="1">
    <citation type="submission" date="2019-03" db="EMBL/GenBank/DDBJ databases">
        <title>Draft genome sequences of novel Actinobacteria.</title>
        <authorList>
            <person name="Sahin N."/>
            <person name="Ay H."/>
            <person name="Saygin H."/>
        </authorList>
    </citation>
    <scope>NUCLEOTIDE SEQUENCE [LARGE SCALE GENOMIC DNA]</scope>
    <source>
        <strain evidence="6 7">KC310</strain>
    </source>
</reference>
<feature type="domain" description="HTH tetR-type" evidence="5">
    <location>
        <begin position="15"/>
        <end position="75"/>
    </location>
</feature>
<evidence type="ECO:0000256" key="1">
    <source>
        <dbReference type="ARBA" id="ARBA00023015"/>
    </source>
</evidence>
<sequence>MVKAGRPPQDPARQRERAHRILDAATELVLRWGYDKTTIDDVAKRAGVAKGTIYLHWKTRDELFTALLRRERVLMLDGVRRSEPATLSALYGAFARELLRRPLLHALLGDDSEVLGKLTRQKLRGTSTPELFPAQDSYLAELIKRGAVREEPGDHAMVVGAILYGFLFMPEGMQGGPRPSDDRVADLVADTIERTMSTGRPLSDDDAEAVARATLEYLGAVTEIGETKLAASMNGYDSTAGSAR</sequence>
<dbReference type="PANTHER" id="PTHR30055">
    <property type="entry name" value="HTH-TYPE TRANSCRIPTIONAL REGULATOR RUTR"/>
    <property type="match status" value="1"/>
</dbReference>
<keyword evidence="7" id="KW-1185">Reference proteome</keyword>
<dbReference type="GO" id="GO:0000976">
    <property type="term" value="F:transcription cis-regulatory region binding"/>
    <property type="evidence" value="ECO:0007669"/>
    <property type="project" value="TreeGrafter"/>
</dbReference>
<accession>A0A4R4VB44</accession>
<proteinExistence type="predicted"/>
<evidence type="ECO:0000256" key="3">
    <source>
        <dbReference type="ARBA" id="ARBA00023163"/>
    </source>
</evidence>
<keyword evidence="3" id="KW-0804">Transcription</keyword>
<evidence type="ECO:0000313" key="6">
    <source>
        <dbReference type="EMBL" id="TDD01981.1"/>
    </source>
</evidence>
<dbReference type="PROSITE" id="PS50977">
    <property type="entry name" value="HTH_TETR_2"/>
    <property type="match status" value="1"/>
</dbReference>
<keyword evidence="2 4" id="KW-0238">DNA-binding</keyword>
<dbReference type="Pfam" id="PF00440">
    <property type="entry name" value="TetR_N"/>
    <property type="match status" value="1"/>
</dbReference>
<dbReference type="GO" id="GO:0003700">
    <property type="term" value="F:DNA-binding transcription factor activity"/>
    <property type="evidence" value="ECO:0007669"/>
    <property type="project" value="TreeGrafter"/>
</dbReference>
<evidence type="ECO:0000256" key="4">
    <source>
        <dbReference type="PROSITE-ProRule" id="PRU00335"/>
    </source>
</evidence>
<dbReference type="Gene3D" id="1.10.357.10">
    <property type="entry name" value="Tetracycline Repressor, domain 2"/>
    <property type="match status" value="1"/>
</dbReference>